<evidence type="ECO:0000256" key="2">
    <source>
        <dbReference type="ARBA" id="ARBA00022443"/>
    </source>
</evidence>
<evidence type="ECO:0000313" key="9">
    <source>
        <dbReference type="Proteomes" id="UP000683000"/>
    </source>
</evidence>
<comment type="subcellular location">
    <subcellularLocation>
        <location evidence="1">Cytoplasm</location>
    </subcellularLocation>
</comment>
<dbReference type="SUPFAM" id="SSF50044">
    <property type="entry name" value="SH3-domain"/>
    <property type="match status" value="1"/>
</dbReference>
<reference evidence="8" key="1">
    <citation type="submission" date="2021-03" db="EMBL/GenBank/DDBJ databases">
        <title>Evolutionary innovations through gain and loss of genes in the ectomycorrhizal Boletales.</title>
        <authorList>
            <person name="Wu G."/>
            <person name="Miyauchi S."/>
            <person name="Morin E."/>
            <person name="Yang Z.-L."/>
            <person name="Xu J."/>
            <person name="Martin F.M."/>
        </authorList>
    </citation>
    <scope>NUCLEOTIDE SEQUENCE</scope>
    <source>
        <strain evidence="8">BR01</strain>
    </source>
</reference>
<sequence length="669" mass="70930">MSVPHELQTAALLGHIASQMQLNVAFLESQSYLSPQDAATMKQIIGRLPVQTQISVATTTQVSVVATPAGSGRVVPPPPRQVAATTSTVYARAIWSYNEGGSEANDLSFAAGDMIEVISQKNGDWWLGRVRGQEGLFPSNHVEKVESGALAPAPVTNTMATTSTGRPYHPFGAALHGMDTPPQNGTGVNSVGLQQASGQPEKKKKYGALGNTMANSAAGGVGFGAGGSFCHIGIVTYQDDVRFLFFLFLSAPSCARCCRVADLQSGWSSQRIFSPSNSIYVILPSLLPSPDASWMDQSGTLVFLLFVPLLWVLWLAMIISKPAIIFHTSQIFFNFLAMACFASVASFQAKWGVGPSGLTGFALFVSISGILLSSFLMFIPVVYEKYDKFGYIARALQEVRVGFILTGTGVTLSLLIAFVTTISAWTEAGCKNASNDPHASLGSDFVNALPSWCSTKKAGSIFFWLAFGFWLASFVLLIIDWRSGNLSTRPLDSPFTRPDIEAVEELEEEPETTSYQPVGSVPPPAAETSQTTTSSTPAAVARRRSTYDDPNTASSPFADPTRWSAATATTTAPSGTVYASSGLQNSGYATPPAAVSRPSLDAYGAFSDPAPSGFGGVSSSFGPPTGDSNAPRISRTMQYADPYAIVRASLAASGHTTAPPSYEPYSTFQ</sequence>
<keyword evidence="2 4" id="KW-0728">SH3 domain</keyword>
<dbReference type="AlphaFoldDB" id="A0A8I2YJ76"/>
<keyword evidence="9" id="KW-1185">Reference proteome</keyword>
<dbReference type="GO" id="GO:0015629">
    <property type="term" value="C:actin cytoskeleton"/>
    <property type="evidence" value="ECO:0007669"/>
    <property type="project" value="TreeGrafter"/>
</dbReference>
<keyword evidence="6" id="KW-0812">Transmembrane</keyword>
<evidence type="ECO:0000256" key="1">
    <source>
        <dbReference type="ARBA" id="ARBA00004496"/>
    </source>
</evidence>
<dbReference type="CDD" id="cd00174">
    <property type="entry name" value="SH3"/>
    <property type="match status" value="1"/>
</dbReference>
<evidence type="ECO:0000259" key="7">
    <source>
        <dbReference type="PROSITE" id="PS50002"/>
    </source>
</evidence>
<evidence type="ECO:0000256" key="6">
    <source>
        <dbReference type="SAM" id="Phobius"/>
    </source>
</evidence>
<proteinExistence type="predicted"/>
<dbReference type="Gene3D" id="2.30.30.40">
    <property type="entry name" value="SH3 Domains"/>
    <property type="match status" value="1"/>
</dbReference>
<feature type="compositionally biased region" description="Low complexity" evidence="5">
    <location>
        <begin position="526"/>
        <end position="540"/>
    </location>
</feature>
<dbReference type="GO" id="GO:0006897">
    <property type="term" value="P:endocytosis"/>
    <property type="evidence" value="ECO:0007669"/>
    <property type="project" value="InterPro"/>
</dbReference>
<organism evidence="8 9">
    <name type="scientific">Boletus reticuloceps</name>
    <dbReference type="NCBI Taxonomy" id="495285"/>
    <lineage>
        <taxon>Eukaryota</taxon>
        <taxon>Fungi</taxon>
        <taxon>Dikarya</taxon>
        <taxon>Basidiomycota</taxon>
        <taxon>Agaricomycotina</taxon>
        <taxon>Agaricomycetes</taxon>
        <taxon>Agaricomycetidae</taxon>
        <taxon>Boletales</taxon>
        <taxon>Boletineae</taxon>
        <taxon>Boletaceae</taxon>
        <taxon>Boletoideae</taxon>
        <taxon>Boletus</taxon>
    </lineage>
</organism>
<dbReference type="GO" id="GO:0008289">
    <property type="term" value="F:lipid binding"/>
    <property type="evidence" value="ECO:0007669"/>
    <property type="project" value="TreeGrafter"/>
</dbReference>
<feature type="transmembrane region" description="Helical" evidence="6">
    <location>
        <begin position="461"/>
        <end position="479"/>
    </location>
</feature>
<evidence type="ECO:0000256" key="5">
    <source>
        <dbReference type="SAM" id="MobiDB-lite"/>
    </source>
</evidence>
<gene>
    <name evidence="8" type="ORF">JVT61DRAFT_6447</name>
</gene>
<feature type="transmembrane region" description="Helical" evidence="6">
    <location>
        <begin position="361"/>
        <end position="383"/>
    </location>
</feature>
<evidence type="ECO:0000313" key="8">
    <source>
        <dbReference type="EMBL" id="KAG6373309.1"/>
    </source>
</evidence>
<accession>A0A8I2YJ76</accession>
<keyword evidence="3" id="KW-0963">Cytoplasm</keyword>
<dbReference type="EMBL" id="JAGFBS010000022">
    <property type="protein sequence ID" value="KAG6373309.1"/>
    <property type="molecule type" value="Genomic_DNA"/>
</dbReference>
<name>A0A8I2YJ76_9AGAM</name>
<dbReference type="Proteomes" id="UP000683000">
    <property type="component" value="Unassembled WGS sequence"/>
</dbReference>
<protein>
    <recommendedName>
        <fullName evidence="7">SH3 domain-containing protein</fullName>
    </recommendedName>
</protein>
<feature type="region of interest" description="Disordered" evidence="5">
    <location>
        <begin position="504"/>
        <end position="564"/>
    </location>
</feature>
<feature type="transmembrane region" description="Helical" evidence="6">
    <location>
        <begin position="301"/>
        <end position="319"/>
    </location>
</feature>
<feature type="transmembrane region" description="Helical" evidence="6">
    <location>
        <begin position="331"/>
        <end position="349"/>
    </location>
</feature>
<feature type="transmembrane region" description="Helical" evidence="6">
    <location>
        <begin position="403"/>
        <end position="425"/>
    </location>
</feature>
<dbReference type="PANTHER" id="PTHR47174">
    <property type="entry name" value="BRIDGING INTEGRATOR 3"/>
    <property type="match status" value="1"/>
</dbReference>
<dbReference type="GO" id="GO:0005737">
    <property type="term" value="C:cytoplasm"/>
    <property type="evidence" value="ECO:0007669"/>
    <property type="project" value="UniProtKB-SubCell"/>
</dbReference>
<dbReference type="PANTHER" id="PTHR47174:SF3">
    <property type="entry name" value="BRIDGING INTEGRATOR 3"/>
    <property type="match status" value="1"/>
</dbReference>
<dbReference type="InterPro" id="IPR001452">
    <property type="entry name" value="SH3_domain"/>
</dbReference>
<dbReference type="PROSITE" id="PS50002">
    <property type="entry name" value="SH3"/>
    <property type="match status" value="1"/>
</dbReference>
<keyword evidence="6" id="KW-0472">Membrane</keyword>
<dbReference type="Pfam" id="PF07653">
    <property type="entry name" value="SH3_2"/>
    <property type="match status" value="1"/>
</dbReference>
<dbReference type="InterPro" id="IPR046982">
    <property type="entry name" value="BIN3/RVS161-like"/>
</dbReference>
<dbReference type="InterPro" id="IPR036028">
    <property type="entry name" value="SH3-like_dom_sf"/>
</dbReference>
<dbReference type="GO" id="GO:0051666">
    <property type="term" value="P:actin cortical patch localization"/>
    <property type="evidence" value="ECO:0007669"/>
    <property type="project" value="InterPro"/>
</dbReference>
<evidence type="ECO:0000256" key="4">
    <source>
        <dbReference type="PROSITE-ProRule" id="PRU00192"/>
    </source>
</evidence>
<dbReference type="GO" id="GO:0097320">
    <property type="term" value="P:plasma membrane tubulation"/>
    <property type="evidence" value="ECO:0007669"/>
    <property type="project" value="TreeGrafter"/>
</dbReference>
<dbReference type="SMART" id="SM00326">
    <property type="entry name" value="SH3"/>
    <property type="match status" value="1"/>
</dbReference>
<comment type="caution">
    <text evidence="8">The sequence shown here is derived from an EMBL/GenBank/DDBJ whole genome shotgun (WGS) entry which is preliminary data.</text>
</comment>
<feature type="domain" description="SH3" evidence="7">
    <location>
        <begin position="86"/>
        <end position="147"/>
    </location>
</feature>
<dbReference type="OrthoDB" id="2218151at2759"/>
<keyword evidence="6" id="KW-1133">Transmembrane helix</keyword>
<dbReference type="PRINTS" id="PR00452">
    <property type="entry name" value="SH3DOMAIN"/>
</dbReference>
<evidence type="ECO:0000256" key="3">
    <source>
        <dbReference type="ARBA" id="ARBA00022490"/>
    </source>
</evidence>